<dbReference type="PANTHER" id="PTHR24269">
    <property type="entry name" value="KREMEN PROTEIN"/>
    <property type="match status" value="1"/>
</dbReference>
<dbReference type="PANTHER" id="PTHR24269:SF16">
    <property type="entry name" value="PROTEIN SLG1"/>
    <property type="match status" value="1"/>
</dbReference>
<dbReference type="Pfam" id="PF01822">
    <property type="entry name" value="WSC"/>
    <property type="match status" value="1"/>
</dbReference>
<dbReference type="InterPro" id="IPR051836">
    <property type="entry name" value="Kremen_rcpt"/>
</dbReference>
<evidence type="ECO:0000256" key="5">
    <source>
        <dbReference type="ARBA" id="ARBA00023136"/>
    </source>
</evidence>
<comment type="subcellular location">
    <subcellularLocation>
        <location evidence="1">Membrane</location>
        <topology evidence="1">Single-pass membrane protein</topology>
    </subcellularLocation>
</comment>
<dbReference type="InterPro" id="IPR002889">
    <property type="entry name" value="WSC_carb-bd"/>
</dbReference>
<protein>
    <recommendedName>
        <fullName evidence="7">WSC domain-containing protein</fullName>
    </recommendedName>
</protein>
<accession>A0A9P7HKV4</accession>
<evidence type="ECO:0000256" key="6">
    <source>
        <dbReference type="ARBA" id="ARBA00023180"/>
    </source>
</evidence>
<evidence type="ECO:0000256" key="2">
    <source>
        <dbReference type="ARBA" id="ARBA00022692"/>
    </source>
</evidence>
<comment type="caution">
    <text evidence="8">The sequence shown here is derived from an EMBL/GenBank/DDBJ whole genome shotgun (WGS) entry which is preliminary data.</text>
</comment>
<evidence type="ECO:0000313" key="8">
    <source>
        <dbReference type="EMBL" id="KAG5762136.1"/>
    </source>
</evidence>
<sequence length="179" mass="18614">MRNIQIFALAIGNVGGAQSSTTTHLTDATTSAIETSTPTVDTEALDAAGGIGNPDGFNFLGCFSSNRDFPSFTQAYSSKENDAYLCAETCLNANFFSLYNNKCYCSNELDLTTSPSVSTDQCDIACPGDANVSCGGLAAGSRVIRRQAALNVLLSVYVAASVSAGETGIIVKTDFAIDT</sequence>
<keyword evidence="9" id="KW-1185">Reference proteome</keyword>
<dbReference type="Proteomes" id="UP000750502">
    <property type="component" value="Unassembled WGS sequence"/>
</dbReference>
<keyword evidence="5" id="KW-0472">Membrane</keyword>
<keyword evidence="2" id="KW-0812">Transmembrane</keyword>
<evidence type="ECO:0000313" key="9">
    <source>
        <dbReference type="Proteomes" id="UP000750502"/>
    </source>
</evidence>
<dbReference type="SMART" id="SM00321">
    <property type="entry name" value="WSC"/>
    <property type="match status" value="1"/>
</dbReference>
<dbReference type="GO" id="GO:0005886">
    <property type="term" value="C:plasma membrane"/>
    <property type="evidence" value="ECO:0007669"/>
    <property type="project" value="TreeGrafter"/>
</dbReference>
<dbReference type="EMBL" id="JADFTT010000396">
    <property type="protein sequence ID" value="KAG5762136.1"/>
    <property type="molecule type" value="Genomic_DNA"/>
</dbReference>
<dbReference type="OrthoDB" id="2019572at2759"/>
<reference evidence="8" key="1">
    <citation type="journal article" date="2020" name="bioRxiv">
        <title>Historical genomics reveals the evolutionary mechanisms behind multiple outbreaks of the host-specific coffee wilt pathogen Fusarium xylarioides.</title>
        <authorList>
            <person name="Peck D."/>
            <person name="Nowell R.W."/>
            <person name="Flood J."/>
            <person name="Ryan M.J."/>
            <person name="Barraclough T.G."/>
        </authorList>
    </citation>
    <scope>NUCLEOTIDE SEQUENCE</scope>
    <source>
        <strain evidence="8">IMI 127659i</strain>
    </source>
</reference>
<keyword evidence="3" id="KW-0732">Signal</keyword>
<evidence type="ECO:0000256" key="3">
    <source>
        <dbReference type="ARBA" id="ARBA00022729"/>
    </source>
</evidence>
<dbReference type="PROSITE" id="PS51212">
    <property type="entry name" value="WSC"/>
    <property type="match status" value="1"/>
</dbReference>
<evidence type="ECO:0000256" key="1">
    <source>
        <dbReference type="ARBA" id="ARBA00004167"/>
    </source>
</evidence>
<evidence type="ECO:0000259" key="7">
    <source>
        <dbReference type="PROSITE" id="PS51212"/>
    </source>
</evidence>
<dbReference type="AlphaFoldDB" id="A0A9P7HKV4"/>
<name>A0A9P7HKV4_9HYPO</name>
<keyword evidence="6" id="KW-0325">Glycoprotein</keyword>
<reference evidence="8" key="2">
    <citation type="submission" date="2020-10" db="EMBL/GenBank/DDBJ databases">
        <authorList>
            <person name="Peck L.D."/>
            <person name="Nowell R.W."/>
            <person name="Flood J."/>
            <person name="Ryan M.J."/>
            <person name="Barraclough T.G."/>
        </authorList>
    </citation>
    <scope>NUCLEOTIDE SEQUENCE</scope>
    <source>
        <strain evidence="8">IMI 127659i</strain>
    </source>
</reference>
<keyword evidence="4" id="KW-1133">Transmembrane helix</keyword>
<proteinExistence type="predicted"/>
<gene>
    <name evidence="8" type="ORF">H9Q72_009763</name>
</gene>
<organism evidence="8 9">
    <name type="scientific">Fusarium xylarioides</name>
    <dbReference type="NCBI Taxonomy" id="221167"/>
    <lineage>
        <taxon>Eukaryota</taxon>
        <taxon>Fungi</taxon>
        <taxon>Dikarya</taxon>
        <taxon>Ascomycota</taxon>
        <taxon>Pezizomycotina</taxon>
        <taxon>Sordariomycetes</taxon>
        <taxon>Hypocreomycetidae</taxon>
        <taxon>Hypocreales</taxon>
        <taxon>Nectriaceae</taxon>
        <taxon>Fusarium</taxon>
        <taxon>Fusarium fujikuroi species complex</taxon>
    </lineage>
</organism>
<feature type="domain" description="WSC" evidence="7">
    <location>
        <begin position="56"/>
        <end position="146"/>
    </location>
</feature>
<evidence type="ECO:0000256" key="4">
    <source>
        <dbReference type="ARBA" id="ARBA00022989"/>
    </source>
</evidence>